<dbReference type="EMBL" id="JAMQKB010000005">
    <property type="protein sequence ID" value="MDC3424239.1"/>
    <property type="molecule type" value="Genomic_DNA"/>
</dbReference>
<organism evidence="1 2">
    <name type="scientific">Terrihalobacillus insolitus</name>
    <dbReference type="NCBI Taxonomy" id="2950438"/>
    <lineage>
        <taxon>Bacteria</taxon>
        <taxon>Bacillati</taxon>
        <taxon>Bacillota</taxon>
        <taxon>Bacilli</taxon>
        <taxon>Bacillales</taxon>
        <taxon>Bacillaceae</taxon>
        <taxon>Terrihalobacillus</taxon>
    </lineage>
</organism>
<evidence type="ECO:0000313" key="2">
    <source>
        <dbReference type="Proteomes" id="UP001145050"/>
    </source>
</evidence>
<reference evidence="1" key="1">
    <citation type="submission" date="2022-06" db="EMBL/GenBank/DDBJ databases">
        <title>Aquibacillus sp. a new bacterium isolated from soil saline samples.</title>
        <authorList>
            <person name="Galisteo C."/>
            <person name="De La Haba R."/>
            <person name="Sanchez-Porro C."/>
            <person name="Ventosa A."/>
        </authorList>
    </citation>
    <scope>NUCLEOTIDE SEQUENCE</scope>
    <source>
        <strain evidence="1">3ASR75-11</strain>
    </source>
</reference>
<keyword evidence="2" id="KW-1185">Reference proteome</keyword>
<proteinExistence type="predicted"/>
<evidence type="ECO:0000313" key="1">
    <source>
        <dbReference type="EMBL" id="MDC3424239.1"/>
    </source>
</evidence>
<comment type="caution">
    <text evidence="1">The sequence shown here is derived from an EMBL/GenBank/DDBJ whole genome shotgun (WGS) entry which is preliminary data.</text>
</comment>
<dbReference type="Proteomes" id="UP001145050">
    <property type="component" value="Unassembled WGS sequence"/>
</dbReference>
<gene>
    <name evidence="1" type="ORF">NC797_06920</name>
</gene>
<dbReference type="RefSeq" id="WP_272436043.1">
    <property type="nucleotide sequence ID" value="NZ_JAMQKB010000005.1"/>
</dbReference>
<protein>
    <submittedName>
        <fullName evidence="1">Uncharacterized protein</fullName>
    </submittedName>
</protein>
<sequence>MGRTYSQLELLNSEIERIESTRFVDRLFYVLTKTKKVVLKINIPSRSLFRVNILCEDVTIVGEFEEKFTLSELTDILFKDFLDEVRKNENFDALYNRLKVRSKKKPTIRHNDCEYEIEQEGICQEVKISIERSAALRGEVLLSDLTNIYPNHMFQLESLLELILLDFLIEYSKGNTRNVVSTIINKL</sequence>
<accession>A0A9X4ALX9</accession>
<name>A0A9X4ALX9_9BACI</name>
<dbReference type="AlphaFoldDB" id="A0A9X4ALX9"/>